<protein>
    <submittedName>
        <fullName evidence="2">Uncharacterized protein</fullName>
    </submittedName>
</protein>
<dbReference type="STRING" id="1111454.HMPREF1250_0825"/>
<dbReference type="AlphaFoldDB" id="U7UFR9"/>
<evidence type="ECO:0000313" key="3">
    <source>
        <dbReference type="Proteomes" id="UP000017090"/>
    </source>
</evidence>
<dbReference type="OrthoDB" id="9903096at2"/>
<keyword evidence="3" id="KW-1185">Reference proteome</keyword>
<feature type="transmembrane region" description="Helical" evidence="1">
    <location>
        <begin position="6"/>
        <end position="24"/>
    </location>
</feature>
<evidence type="ECO:0000313" key="2">
    <source>
        <dbReference type="EMBL" id="ERT58195.1"/>
    </source>
</evidence>
<dbReference type="EMBL" id="AWXA01000046">
    <property type="protein sequence ID" value="ERT58195.1"/>
    <property type="molecule type" value="Genomic_DNA"/>
</dbReference>
<evidence type="ECO:0000256" key="1">
    <source>
        <dbReference type="SAM" id="Phobius"/>
    </source>
</evidence>
<sequence length="178" mass="20704">MIQLYTLFTGFQITAAVVLFLYVCRFRRRCICSVWTFFSAHVMYLLWAAAIICYYAQALFMTLLWFLLGVLIGGAVSFYHRDKLPHFRYFADIGKLQCPPLKGAPLFYASWLFFFIAIQVFAFYYPLYLLSWLIQIGLGTVTGFFTGLLWGCGIASFFRASWEEISLYHELVEMEGDE</sequence>
<feature type="transmembrane region" description="Helical" evidence="1">
    <location>
        <begin position="58"/>
        <end position="79"/>
    </location>
</feature>
<reference evidence="2 3" key="1">
    <citation type="submission" date="2013-09" db="EMBL/GenBank/DDBJ databases">
        <authorList>
            <person name="Durkin A.S."/>
            <person name="Haft D.R."/>
            <person name="McCorrison J."/>
            <person name="Torralba M."/>
            <person name="Gillis M."/>
            <person name="Haft D.H."/>
            <person name="Methe B."/>
            <person name="Sutton G."/>
            <person name="Nelson K.E."/>
        </authorList>
    </citation>
    <scope>NUCLEOTIDE SEQUENCE [LARGE SCALE GENOMIC DNA]</scope>
    <source>
        <strain evidence="2 3">BV3C16-1</strain>
    </source>
</reference>
<name>U7UFR9_9FIRM</name>
<dbReference type="Proteomes" id="UP000017090">
    <property type="component" value="Unassembled WGS sequence"/>
</dbReference>
<gene>
    <name evidence="2" type="ORF">HMPREF1250_0825</name>
</gene>
<feature type="transmembrane region" description="Helical" evidence="1">
    <location>
        <begin position="132"/>
        <end position="158"/>
    </location>
</feature>
<accession>U7UFR9</accession>
<proteinExistence type="predicted"/>
<feature type="transmembrane region" description="Helical" evidence="1">
    <location>
        <begin position="106"/>
        <end position="126"/>
    </location>
</feature>
<dbReference type="PATRIC" id="fig|1111454.3.peg.1708"/>
<keyword evidence="1" id="KW-1133">Transmembrane helix</keyword>
<organism evidence="2 3">
    <name type="scientific">Megasphaera vaginalis</name>
    <name type="common">ex Srinivasan et al. 2021</name>
    <dbReference type="NCBI Taxonomy" id="1111454"/>
    <lineage>
        <taxon>Bacteria</taxon>
        <taxon>Bacillati</taxon>
        <taxon>Bacillota</taxon>
        <taxon>Negativicutes</taxon>
        <taxon>Veillonellales</taxon>
        <taxon>Veillonellaceae</taxon>
        <taxon>Megasphaera</taxon>
    </lineage>
</organism>
<keyword evidence="1" id="KW-0812">Transmembrane</keyword>
<feature type="transmembrane region" description="Helical" evidence="1">
    <location>
        <begin position="31"/>
        <end position="52"/>
    </location>
</feature>
<keyword evidence="1" id="KW-0472">Membrane</keyword>
<comment type="caution">
    <text evidence="2">The sequence shown here is derived from an EMBL/GenBank/DDBJ whole genome shotgun (WGS) entry which is preliminary data.</text>
</comment>
<dbReference type="RefSeq" id="WP_023054206.1">
    <property type="nucleotide sequence ID" value="NZ_AWXA01000046.1"/>
</dbReference>